<accession>A0ABX0A2Y2</accession>
<organism evidence="1 2">
    <name type="scientific">Pallidibacillus pasinlerensis</name>
    <dbReference type="NCBI Taxonomy" id="2703818"/>
    <lineage>
        <taxon>Bacteria</taxon>
        <taxon>Bacillati</taxon>
        <taxon>Bacillota</taxon>
        <taxon>Bacilli</taxon>
        <taxon>Bacillales</taxon>
        <taxon>Bacillaceae</taxon>
        <taxon>Pallidibacillus</taxon>
    </lineage>
</organism>
<dbReference type="RefSeq" id="WP_161920028.1">
    <property type="nucleotide sequence ID" value="NZ_JAACYS010000016.1"/>
</dbReference>
<keyword evidence="2" id="KW-1185">Reference proteome</keyword>
<dbReference type="EMBL" id="JAACYS010000016">
    <property type="protein sequence ID" value="NCU17192.1"/>
    <property type="molecule type" value="Genomic_DNA"/>
</dbReference>
<name>A0ABX0A2Y2_9BACI</name>
<sequence>MQQTNNSRKTMENEIVEFHHEDYQFIITRFKRINWKQYKGVDQYQYFLFVFDKRLAKVINEDSITDVFNTEIRDGVFETFENLKQNIDAILSEYILDDDAIFECLKVVEKLLQRN</sequence>
<proteinExistence type="predicted"/>
<evidence type="ECO:0000313" key="2">
    <source>
        <dbReference type="Proteomes" id="UP000743899"/>
    </source>
</evidence>
<dbReference type="Proteomes" id="UP000743899">
    <property type="component" value="Unassembled WGS sequence"/>
</dbReference>
<evidence type="ECO:0000313" key="1">
    <source>
        <dbReference type="EMBL" id="NCU17192.1"/>
    </source>
</evidence>
<protein>
    <recommendedName>
        <fullName evidence="3">IDEAL domain-containing protein</fullName>
    </recommendedName>
</protein>
<gene>
    <name evidence="1" type="ORF">GW534_05315</name>
</gene>
<reference evidence="1 2" key="1">
    <citation type="submission" date="2020-01" db="EMBL/GenBank/DDBJ databases">
        <title>A novel Bacillus sp. from Pasinler.</title>
        <authorList>
            <person name="Adiguzel A."/>
            <person name="Ay H."/>
            <person name="Baltaci M.O."/>
        </authorList>
    </citation>
    <scope>NUCLEOTIDE SEQUENCE [LARGE SCALE GENOMIC DNA]</scope>
    <source>
        <strain evidence="1 2">P1</strain>
    </source>
</reference>
<comment type="caution">
    <text evidence="1">The sequence shown here is derived from an EMBL/GenBank/DDBJ whole genome shotgun (WGS) entry which is preliminary data.</text>
</comment>
<evidence type="ECO:0008006" key="3">
    <source>
        <dbReference type="Google" id="ProtNLM"/>
    </source>
</evidence>